<comment type="caution">
    <text evidence="3">The sequence shown here is derived from an EMBL/GenBank/DDBJ whole genome shotgun (WGS) entry which is preliminary data.</text>
</comment>
<feature type="compositionally biased region" description="Basic and acidic residues" evidence="2">
    <location>
        <begin position="137"/>
        <end position="147"/>
    </location>
</feature>
<dbReference type="EMBL" id="CAIX01000027">
    <property type="protein sequence ID" value="CCI41905.1"/>
    <property type="molecule type" value="Genomic_DNA"/>
</dbReference>
<keyword evidence="4" id="KW-1185">Reference proteome</keyword>
<evidence type="ECO:0000313" key="4">
    <source>
        <dbReference type="Proteomes" id="UP000053237"/>
    </source>
</evidence>
<accession>A0A024G6J0</accession>
<evidence type="ECO:0008006" key="5">
    <source>
        <dbReference type="Google" id="ProtNLM"/>
    </source>
</evidence>
<proteinExistence type="predicted"/>
<gene>
    <name evidence="3" type="ORF">BN9_026890</name>
</gene>
<feature type="coiled-coil region" evidence="1">
    <location>
        <begin position="389"/>
        <end position="444"/>
    </location>
</feature>
<reference evidence="3 4" key="1">
    <citation type="submission" date="2012-05" db="EMBL/GenBank/DDBJ databases">
        <title>Recombination and specialization in a pathogen metapopulation.</title>
        <authorList>
            <person name="Gardiner A."/>
            <person name="Kemen E."/>
            <person name="Schultz-Larsen T."/>
            <person name="MacLean D."/>
            <person name="Van Oosterhout C."/>
            <person name="Jones J.D.G."/>
        </authorList>
    </citation>
    <scope>NUCLEOTIDE SEQUENCE [LARGE SCALE GENOMIC DNA]</scope>
    <source>
        <strain evidence="3 4">Ac Nc2</strain>
    </source>
</reference>
<evidence type="ECO:0000313" key="3">
    <source>
        <dbReference type="EMBL" id="CCI41905.1"/>
    </source>
</evidence>
<dbReference type="OrthoDB" id="74362at2759"/>
<evidence type="ECO:0000256" key="1">
    <source>
        <dbReference type="SAM" id="Coils"/>
    </source>
</evidence>
<sequence>MTLFGQRRRIANSNSAASLSTENSLSKESLREKAQRAQLQSVTQRKLCARIQRVLKKNPAVAERLAIQILQDHTKKGKASERCNIDSFLEIDDDKFAAVVRSMGSARCQSVRSCSSLPTEREVRESTQQNAWTTGRPESRQSLKEETKWDEDDVYISQTQLQQRSVGFPTAFNTRSRNRKIPNIWNDIVKYNAAMEQQERQGLKEIKVRNTATLSKELEQQVNQKKHQIQAQEEENTQFYKQQLQFIEQQEVQDQKEAKERLRGMKEVAKRQELQRREKALQQKKNLERKKELEIRAIQRIQEEKKALEEREQAKKQEQKEQSLHVYRENQLSLSRKHSEKLKDKENDIKLAQEYIKMEERRDRQRKDHLESLSNNIKARMKMYDNTAKIELQIRSKKEEELLQQYQLQYGQQQAALEEDDVRKKKLRNEAQKKHLRLQVLEKKEREQKEREEFNTQAIVWKHQQREMEIEERTKKQKRIIDGKLQQEKLWEQMSQKDKKQNWADQTLVEVQLNRSILEKIYQSSQIVQTIAQAVALETRDRSRELRLKEAIFH</sequence>
<name>A0A024G6J0_9STRA</name>
<feature type="compositionally biased region" description="Basic and acidic residues" evidence="2">
    <location>
        <begin position="310"/>
        <end position="328"/>
    </location>
</feature>
<feature type="region of interest" description="Disordered" evidence="2">
    <location>
        <begin position="310"/>
        <end position="343"/>
    </location>
</feature>
<protein>
    <recommendedName>
        <fullName evidence="5">Trichohyalin-plectin-homology domain-containing protein</fullName>
    </recommendedName>
</protein>
<evidence type="ECO:0000256" key="2">
    <source>
        <dbReference type="SAM" id="MobiDB-lite"/>
    </source>
</evidence>
<dbReference type="AlphaFoldDB" id="A0A024G6J0"/>
<dbReference type="Proteomes" id="UP000053237">
    <property type="component" value="Unassembled WGS sequence"/>
</dbReference>
<feature type="region of interest" description="Disordered" evidence="2">
    <location>
        <begin position="119"/>
        <end position="147"/>
    </location>
</feature>
<dbReference type="InParanoid" id="A0A024G6J0"/>
<organism evidence="3 4">
    <name type="scientific">Albugo candida</name>
    <dbReference type="NCBI Taxonomy" id="65357"/>
    <lineage>
        <taxon>Eukaryota</taxon>
        <taxon>Sar</taxon>
        <taxon>Stramenopiles</taxon>
        <taxon>Oomycota</taxon>
        <taxon>Peronosporomycetes</taxon>
        <taxon>Albuginales</taxon>
        <taxon>Albuginaceae</taxon>
        <taxon>Albugo</taxon>
    </lineage>
</organism>
<keyword evidence="1" id="KW-0175">Coiled coil</keyword>